<evidence type="ECO:0008006" key="3">
    <source>
        <dbReference type="Google" id="ProtNLM"/>
    </source>
</evidence>
<protein>
    <recommendedName>
        <fullName evidence="3">HTH cro/C1-type domain-containing protein</fullName>
    </recommendedName>
</protein>
<evidence type="ECO:0000313" key="2">
    <source>
        <dbReference type="Proteomes" id="UP000050929"/>
    </source>
</evidence>
<dbReference type="InterPro" id="IPR010982">
    <property type="entry name" value="Lambda_DNA-bd_dom_sf"/>
</dbReference>
<keyword evidence="2" id="KW-1185">Reference proteome</keyword>
<dbReference type="RefSeq" id="WP_057765863.1">
    <property type="nucleotide sequence ID" value="NZ_AZDG01000011.1"/>
</dbReference>
<dbReference type="PATRIC" id="fig|1423811.3.peg.396"/>
<sequence length="84" mass="9647">MVTIGKYLRTKRFFKEMTLQQVVYAAKHDYNLSTSTSVLSALETNKTRTMDGALLFVLADLYDIDLNELRSVILDGKKEQDLEK</sequence>
<gene>
    <name evidence="1" type="ORF">FC72_GL000395</name>
</gene>
<reference evidence="1 2" key="1">
    <citation type="journal article" date="2015" name="Genome Announc.">
        <title>Expanding the biotechnology potential of lactobacilli through comparative genomics of 213 strains and associated genera.</title>
        <authorList>
            <person name="Sun Z."/>
            <person name="Harris H.M."/>
            <person name="McCann A."/>
            <person name="Guo C."/>
            <person name="Argimon S."/>
            <person name="Zhang W."/>
            <person name="Yang X."/>
            <person name="Jeffery I.B."/>
            <person name="Cooney J.C."/>
            <person name="Kagawa T.F."/>
            <person name="Liu W."/>
            <person name="Song Y."/>
            <person name="Salvetti E."/>
            <person name="Wrobel A."/>
            <person name="Rasinkangas P."/>
            <person name="Parkhill J."/>
            <person name="Rea M.C."/>
            <person name="O'Sullivan O."/>
            <person name="Ritari J."/>
            <person name="Douillard F.P."/>
            <person name="Paul Ross R."/>
            <person name="Yang R."/>
            <person name="Briner A.E."/>
            <person name="Felis G.E."/>
            <person name="de Vos W.M."/>
            <person name="Barrangou R."/>
            <person name="Klaenhammer T.R."/>
            <person name="Caufield P.W."/>
            <person name="Cui Y."/>
            <person name="Zhang H."/>
            <person name="O'Toole P.W."/>
        </authorList>
    </citation>
    <scope>NUCLEOTIDE SEQUENCE [LARGE SCALE GENOMIC DNA]</scope>
    <source>
        <strain evidence="1 2">DSM 20183</strain>
    </source>
</reference>
<dbReference type="Gene3D" id="1.10.260.40">
    <property type="entry name" value="lambda repressor-like DNA-binding domains"/>
    <property type="match status" value="1"/>
</dbReference>
<dbReference type="Proteomes" id="UP000050929">
    <property type="component" value="Unassembled WGS sequence"/>
</dbReference>
<evidence type="ECO:0000313" key="1">
    <source>
        <dbReference type="EMBL" id="KRK64511.1"/>
    </source>
</evidence>
<dbReference type="GO" id="GO:0003677">
    <property type="term" value="F:DNA binding"/>
    <property type="evidence" value="ECO:0007669"/>
    <property type="project" value="InterPro"/>
</dbReference>
<comment type="caution">
    <text evidence="1">The sequence shown here is derived from an EMBL/GenBank/DDBJ whole genome shotgun (WGS) entry which is preliminary data.</text>
</comment>
<proteinExistence type="predicted"/>
<organism evidence="1 2">
    <name type="scientific">Companilactobacillus tucceti DSM 20183</name>
    <dbReference type="NCBI Taxonomy" id="1423811"/>
    <lineage>
        <taxon>Bacteria</taxon>
        <taxon>Bacillati</taxon>
        <taxon>Bacillota</taxon>
        <taxon>Bacilli</taxon>
        <taxon>Lactobacillales</taxon>
        <taxon>Lactobacillaceae</taxon>
        <taxon>Companilactobacillus</taxon>
    </lineage>
</organism>
<dbReference type="AlphaFoldDB" id="A0A0R1J063"/>
<dbReference type="SUPFAM" id="SSF47413">
    <property type="entry name" value="lambda repressor-like DNA-binding domains"/>
    <property type="match status" value="1"/>
</dbReference>
<accession>A0A0R1J063</accession>
<dbReference type="EMBL" id="AZDG01000011">
    <property type="protein sequence ID" value="KRK64511.1"/>
    <property type="molecule type" value="Genomic_DNA"/>
</dbReference>
<name>A0A0R1J063_9LACO</name>
<dbReference type="OrthoDB" id="2326353at2"/>